<name>R7VLL9_CAPTE</name>
<evidence type="ECO:0000313" key="3">
    <source>
        <dbReference type="Proteomes" id="UP000014760"/>
    </source>
</evidence>
<protein>
    <submittedName>
        <fullName evidence="1 2">Uncharacterized protein</fullName>
    </submittedName>
</protein>
<reference evidence="3" key="1">
    <citation type="submission" date="2012-12" db="EMBL/GenBank/DDBJ databases">
        <authorList>
            <person name="Hellsten U."/>
            <person name="Grimwood J."/>
            <person name="Chapman J.A."/>
            <person name="Shapiro H."/>
            <person name="Aerts A."/>
            <person name="Otillar R.P."/>
            <person name="Terry A.Y."/>
            <person name="Boore J.L."/>
            <person name="Simakov O."/>
            <person name="Marletaz F."/>
            <person name="Cho S.-J."/>
            <person name="Edsinger-Gonzales E."/>
            <person name="Havlak P."/>
            <person name="Kuo D.-H."/>
            <person name="Larsson T."/>
            <person name="Lv J."/>
            <person name="Arendt D."/>
            <person name="Savage R."/>
            <person name="Osoegawa K."/>
            <person name="de Jong P."/>
            <person name="Lindberg D.R."/>
            <person name="Seaver E.C."/>
            <person name="Weisblat D.A."/>
            <person name="Putnam N.H."/>
            <person name="Grigoriev I.V."/>
            <person name="Rokhsar D.S."/>
        </authorList>
    </citation>
    <scope>NUCLEOTIDE SEQUENCE</scope>
    <source>
        <strain evidence="3">I ESC-2004</strain>
    </source>
</reference>
<keyword evidence="3" id="KW-1185">Reference proteome</keyword>
<reference evidence="2" key="3">
    <citation type="submission" date="2015-06" db="UniProtKB">
        <authorList>
            <consortium name="EnsemblMetazoa"/>
        </authorList>
    </citation>
    <scope>IDENTIFICATION</scope>
</reference>
<dbReference type="HOGENOM" id="CLU_1653767_0_0_1"/>
<reference evidence="1 3" key="2">
    <citation type="journal article" date="2013" name="Nature">
        <title>Insights into bilaterian evolution from three spiralian genomes.</title>
        <authorList>
            <person name="Simakov O."/>
            <person name="Marletaz F."/>
            <person name="Cho S.J."/>
            <person name="Edsinger-Gonzales E."/>
            <person name="Havlak P."/>
            <person name="Hellsten U."/>
            <person name="Kuo D.H."/>
            <person name="Larsson T."/>
            <person name="Lv J."/>
            <person name="Arendt D."/>
            <person name="Savage R."/>
            <person name="Osoegawa K."/>
            <person name="de Jong P."/>
            <person name="Grimwood J."/>
            <person name="Chapman J.A."/>
            <person name="Shapiro H."/>
            <person name="Aerts A."/>
            <person name="Otillar R.P."/>
            <person name="Terry A.Y."/>
            <person name="Boore J.L."/>
            <person name="Grigoriev I.V."/>
            <person name="Lindberg D.R."/>
            <person name="Seaver E.C."/>
            <person name="Weisblat D.A."/>
            <person name="Putnam N.H."/>
            <person name="Rokhsar D.S."/>
        </authorList>
    </citation>
    <scope>NUCLEOTIDE SEQUENCE</scope>
    <source>
        <strain evidence="1 3">I ESC-2004</strain>
    </source>
</reference>
<dbReference type="AlphaFoldDB" id="R7VLL9"/>
<organism evidence="1">
    <name type="scientific">Capitella teleta</name>
    <name type="common">Polychaete worm</name>
    <dbReference type="NCBI Taxonomy" id="283909"/>
    <lineage>
        <taxon>Eukaryota</taxon>
        <taxon>Metazoa</taxon>
        <taxon>Spiralia</taxon>
        <taxon>Lophotrochozoa</taxon>
        <taxon>Annelida</taxon>
        <taxon>Polychaeta</taxon>
        <taxon>Sedentaria</taxon>
        <taxon>Scolecida</taxon>
        <taxon>Capitellidae</taxon>
        <taxon>Capitella</taxon>
    </lineage>
</organism>
<dbReference type="EMBL" id="AMQN01003817">
    <property type="status" value="NOT_ANNOTATED_CDS"/>
    <property type="molecule type" value="Genomic_DNA"/>
</dbReference>
<gene>
    <name evidence="1" type="ORF">CAPTEDRAFT_213116</name>
</gene>
<accession>R7VLL9</accession>
<dbReference type="EMBL" id="KB291945">
    <property type="protein sequence ID" value="ELU18411.1"/>
    <property type="molecule type" value="Genomic_DNA"/>
</dbReference>
<proteinExistence type="predicted"/>
<dbReference type="EnsemblMetazoa" id="CapteT213116">
    <property type="protein sequence ID" value="CapteP213116"/>
    <property type="gene ID" value="CapteG213116"/>
</dbReference>
<evidence type="ECO:0000313" key="1">
    <source>
        <dbReference type="EMBL" id="ELU18411.1"/>
    </source>
</evidence>
<evidence type="ECO:0000313" key="2">
    <source>
        <dbReference type="EnsemblMetazoa" id="CapteP213116"/>
    </source>
</evidence>
<dbReference type="Proteomes" id="UP000014760">
    <property type="component" value="Unassembled WGS sequence"/>
</dbReference>
<sequence>MYGLSKWPEKLRSGPNPTNLRQPLMLKLSWRECMQTCFQTLLANHLQEKSRHFMRTVHDEAGISFSSPTHRKTSLGSTLKHGRDSPDIMTIALVGDSHICRLGEYLQQEDLTDLCMSYAWMWGLCRPENDSFLDGIHFSDKGNAKFYRGVRGAILRIWND</sequence>